<protein>
    <submittedName>
        <fullName evidence="2">Uncharacterized protein</fullName>
    </submittedName>
</protein>
<feature type="region of interest" description="Disordered" evidence="1">
    <location>
        <begin position="1"/>
        <end position="46"/>
    </location>
</feature>
<feature type="compositionally biased region" description="Basic and acidic residues" evidence="1">
    <location>
        <begin position="14"/>
        <end position="25"/>
    </location>
</feature>
<dbReference type="Proteomes" id="UP000887116">
    <property type="component" value="Unassembled WGS sequence"/>
</dbReference>
<comment type="caution">
    <text evidence="2">The sequence shown here is derived from an EMBL/GenBank/DDBJ whole genome shotgun (WGS) entry which is preliminary data.</text>
</comment>
<dbReference type="OrthoDB" id="10399964at2759"/>
<organism evidence="2 3">
    <name type="scientific">Trichonephila clavata</name>
    <name type="common">Joro spider</name>
    <name type="synonym">Nephila clavata</name>
    <dbReference type="NCBI Taxonomy" id="2740835"/>
    <lineage>
        <taxon>Eukaryota</taxon>
        <taxon>Metazoa</taxon>
        <taxon>Ecdysozoa</taxon>
        <taxon>Arthropoda</taxon>
        <taxon>Chelicerata</taxon>
        <taxon>Arachnida</taxon>
        <taxon>Araneae</taxon>
        <taxon>Araneomorphae</taxon>
        <taxon>Entelegynae</taxon>
        <taxon>Araneoidea</taxon>
        <taxon>Nephilidae</taxon>
        <taxon>Trichonephila</taxon>
    </lineage>
</organism>
<evidence type="ECO:0000256" key="1">
    <source>
        <dbReference type="SAM" id="MobiDB-lite"/>
    </source>
</evidence>
<gene>
    <name evidence="2" type="ORF">TNCT_107501</name>
</gene>
<evidence type="ECO:0000313" key="2">
    <source>
        <dbReference type="EMBL" id="GFR11010.1"/>
    </source>
</evidence>
<sequence length="76" mass="8476">MITELLIPPSSPSKKRDTEKERSGKDSNPAIAVSSQNATSSKKNKGRKTYFCFHTTPKLFVFLLSPNPYTNVLMTV</sequence>
<accession>A0A8X6ITT9</accession>
<name>A0A8X6ITT9_TRICU</name>
<reference evidence="2" key="1">
    <citation type="submission" date="2020-07" db="EMBL/GenBank/DDBJ databases">
        <title>Multicomponent nature underlies the extraordinary mechanical properties of spider dragline silk.</title>
        <authorList>
            <person name="Kono N."/>
            <person name="Nakamura H."/>
            <person name="Mori M."/>
            <person name="Yoshida Y."/>
            <person name="Ohtoshi R."/>
            <person name="Malay A.D."/>
            <person name="Moran D.A.P."/>
            <person name="Tomita M."/>
            <person name="Numata K."/>
            <person name="Arakawa K."/>
        </authorList>
    </citation>
    <scope>NUCLEOTIDE SEQUENCE</scope>
</reference>
<proteinExistence type="predicted"/>
<evidence type="ECO:0000313" key="3">
    <source>
        <dbReference type="Proteomes" id="UP000887116"/>
    </source>
</evidence>
<dbReference type="AlphaFoldDB" id="A0A8X6ITT9"/>
<dbReference type="EMBL" id="BMAO01026616">
    <property type="protein sequence ID" value="GFR11010.1"/>
    <property type="molecule type" value="Genomic_DNA"/>
</dbReference>
<keyword evidence="3" id="KW-1185">Reference proteome</keyword>